<dbReference type="AlphaFoldDB" id="A0AAE3P3W5"/>
<name>A0AAE3P3W5_9BACT</name>
<accession>A0AAE3P3W5</accession>
<dbReference type="Proteomes" id="UP001144110">
    <property type="component" value="Unassembled WGS sequence"/>
</dbReference>
<dbReference type="Pfam" id="PF07238">
    <property type="entry name" value="PilZ"/>
    <property type="match status" value="1"/>
</dbReference>
<dbReference type="EMBL" id="JAPHEG010000003">
    <property type="protein sequence ID" value="MDF2953468.1"/>
    <property type="molecule type" value="Genomic_DNA"/>
</dbReference>
<proteinExistence type="predicted"/>
<comment type="caution">
    <text evidence="2">The sequence shown here is derived from an EMBL/GenBank/DDBJ whole genome shotgun (WGS) entry which is preliminary data.</text>
</comment>
<reference evidence="2" key="1">
    <citation type="submission" date="2022-11" db="EMBL/GenBank/DDBJ databases">
        <title>Candidatus Alkanophaga archaea from heated hydrothermal vent sediment oxidize petroleum alkanes.</title>
        <authorList>
            <person name="Zehnle H."/>
            <person name="Laso-Perez R."/>
            <person name="Lipp J."/>
            <person name="Teske A."/>
            <person name="Wegener G."/>
        </authorList>
    </citation>
    <scope>NUCLEOTIDE SEQUENCE</scope>
    <source>
        <strain evidence="2">MCA70</strain>
    </source>
</reference>
<feature type="domain" description="PilZ" evidence="1">
    <location>
        <begin position="84"/>
        <end position="157"/>
    </location>
</feature>
<dbReference type="InterPro" id="IPR009875">
    <property type="entry name" value="PilZ_domain"/>
</dbReference>
<dbReference type="Gene3D" id="2.40.10.220">
    <property type="entry name" value="predicted glycosyltransferase like domains"/>
    <property type="match status" value="1"/>
</dbReference>
<organism evidence="2 3">
    <name type="scientific">Candidatus Thermodesulfobacterium syntrophicum</name>
    <dbReference type="NCBI Taxonomy" id="3060442"/>
    <lineage>
        <taxon>Bacteria</taxon>
        <taxon>Pseudomonadati</taxon>
        <taxon>Thermodesulfobacteriota</taxon>
        <taxon>Thermodesulfobacteria</taxon>
        <taxon>Thermodesulfobacteriales</taxon>
        <taxon>Thermodesulfobacteriaceae</taxon>
        <taxon>Thermodesulfobacterium</taxon>
    </lineage>
</organism>
<evidence type="ECO:0000313" key="2">
    <source>
        <dbReference type="EMBL" id="MDF2953468.1"/>
    </source>
</evidence>
<gene>
    <name evidence="2" type="ORF">OD816_000713</name>
</gene>
<evidence type="ECO:0000313" key="3">
    <source>
        <dbReference type="Proteomes" id="UP001144110"/>
    </source>
</evidence>
<dbReference type="GO" id="GO:0035438">
    <property type="term" value="F:cyclic-di-GMP binding"/>
    <property type="evidence" value="ECO:0007669"/>
    <property type="project" value="InterPro"/>
</dbReference>
<sequence length="171" mass="20126">MEREAVRIDVILPFKAKKISPKEAENKVARVVGDIPFFSYIPLKDTLDEGLNSWLKLINAKLDYLINILTREKEGFNDLPLQKINLSEKGLRFVSKFPFEPGDIVEIKTVIDIYQPIGFYLYGEVLRCEKKEEDFYETAVKFINLPKDIKEKLSYFILYKERELIRELRSE</sequence>
<protein>
    <recommendedName>
        <fullName evidence="1">PilZ domain-containing protein</fullName>
    </recommendedName>
</protein>
<evidence type="ECO:0000259" key="1">
    <source>
        <dbReference type="Pfam" id="PF07238"/>
    </source>
</evidence>